<gene>
    <name evidence="1" type="ORF">AW09_000740</name>
</gene>
<comment type="caution">
    <text evidence="1">The sequence shown here is derived from an EMBL/GenBank/DDBJ whole genome shotgun (WGS) entry which is preliminary data.</text>
</comment>
<protein>
    <submittedName>
        <fullName evidence="1">Uncharacterized protein</fullName>
    </submittedName>
</protein>
<dbReference type="EMBL" id="JDVG02000125">
    <property type="protein sequence ID" value="KFB73988.1"/>
    <property type="molecule type" value="Genomic_DNA"/>
</dbReference>
<name>A0A080LYP1_9PROT</name>
<accession>A0A080LYP1</accession>
<sequence>MTMTKASGQRCLMFSPTETITLVLTLIKSSRLMPGLRDARLARHAGRDDNHVGTVDGSVIAAAGQGAVEALDRPSLGEVERLALGDAVGDIEQRNVAQLLDAGEQGERTANLTGADKCNLLA</sequence>
<dbReference type="Proteomes" id="UP000020077">
    <property type="component" value="Unassembled WGS sequence"/>
</dbReference>
<proteinExistence type="predicted"/>
<reference evidence="1 2" key="1">
    <citation type="submission" date="2014-02" db="EMBL/GenBank/DDBJ databases">
        <title>Expanding our view of genomic diversity in Candidatus Accumulibacter clades.</title>
        <authorList>
            <person name="Skennerton C.T."/>
            <person name="Barr J.J."/>
            <person name="Slater F.R."/>
            <person name="Bond P.L."/>
            <person name="Tyson G.W."/>
        </authorList>
    </citation>
    <scope>NUCLEOTIDE SEQUENCE [LARGE SCALE GENOMIC DNA]</scope>
    <source>
        <strain evidence="2">BA-91</strain>
    </source>
</reference>
<dbReference type="AlphaFoldDB" id="A0A080LYP1"/>
<evidence type="ECO:0000313" key="2">
    <source>
        <dbReference type="Proteomes" id="UP000020077"/>
    </source>
</evidence>
<organism evidence="1 2">
    <name type="scientific">Candidatus Accumulibacter phosphatis</name>
    <dbReference type="NCBI Taxonomy" id="327160"/>
    <lineage>
        <taxon>Bacteria</taxon>
        <taxon>Pseudomonadati</taxon>
        <taxon>Pseudomonadota</taxon>
        <taxon>Betaproteobacteria</taxon>
        <taxon>Candidatus Accumulibacter</taxon>
    </lineage>
</organism>
<evidence type="ECO:0000313" key="1">
    <source>
        <dbReference type="EMBL" id="KFB73988.1"/>
    </source>
</evidence>